<comment type="caution">
    <text evidence="2">The sequence shown here is derived from an EMBL/GenBank/DDBJ whole genome shotgun (WGS) entry which is preliminary data.</text>
</comment>
<protein>
    <submittedName>
        <fullName evidence="2">Uncharacterized protein</fullName>
    </submittedName>
</protein>
<dbReference type="Proteomes" id="UP000037035">
    <property type="component" value="Unassembled WGS sequence"/>
</dbReference>
<accession>A0A0L6UMX5</accession>
<dbReference type="OrthoDB" id="2502344at2759"/>
<organism evidence="2 3">
    <name type="scientific">Puccinia sorghi</name>
    <dbReference type="NCBI Taxonomy" id="27349"/>
    <lineage>
        <taxon>Eukaryota</taxon>
        <taxon>Fungi</taxon>
        <taxon>Dikarya</taxon>
        <taxon>Basidiomycota</taxon>
        <taxon>Pucciniomycotina</taxon>
        <taxon>Pucciniomycetes</taxon>
        <taxon>Pucciniales</taxon>
        <taxon>Pucciniaceae</taxon>
        <taxon>Puccinia</taxon>
    </lineage>
</organism>
<feature type="region of interest" description="Disordered" evidence="1">
    <location>
        <begin position="1"/>
        <end position="23"/>
    </location>
</feature>
<dbReference type="EMBL" id="LAVV01009871">
    <property type="protein sequence ID" value="KNZ49868.1"/>
    <property type="molecule type" value="Genomic_DNA"/>
</dbReference>
<sequence>MSNSTSATTPFDCHQSIHPNSTNHPIRAIQNFRPSSVKPSWPRFCFPKAEYLRSSTTSSARTTKDGFINVIGHICGKPVFHQGGIQPQIPIAHQLALTLECLGTNGNGASVGRLSFNQSQLMVSTGHQLFGEGFHVCIGFFDGTTIPLSQRPVSSLAGQAHAEIAGFLIARPYDYLLVHALTYLISFLGQYLLDDLAYKLSLHLIPAYKALLQDEDSSPVLSVGSRVKGVEPLAHAPASNIQIKSDFNYCLAKARVQNKHAIGILKSLWASLREI</sequence>
<keyword evidence="3" id="KW-1185">Reference proteome</keyword>
<name>A0A0L6UMX5_9BASI</name>
<gene>
    <name evidence="2" type="ORF">VP01_4733g1</name>
</gene>
<evidence type="ECO:0000313" key="2">
    <source>
        <dbReference type="EMBL" id="KNZ49868.1"/>
    </source>
</evidence>
<proteinExistence type="predicted"/>
<reference evidence="2 3" key="1">
    <citation type="submission" date="2015-08" db="EMBL/GenBank/DDBJ databases">
        <title>Next Generation Sequencing and Analysis of the Genome of Puccinia sorghi L Schw, the Causal Agent of Maize Common Rust.</title>
        <authorList>
            <person name="Rochi L."/>
            <person name="Burguener G."/>
            <person name="Darino M."/>
            <person name="Turjanski A."/>
            <person name="Kreff E."/>
            <person name="Dieguez M.J."/>
            <person name="Sacco F."/>
        </authorList>
    </citation>
    <scope>NUCLEOTIDE SEQUENCE [LARGE SCALE GENOMIC DNA]</scope>
    <source>
        <strain evidence="2 3">RO10H11247</strain>
    </source>
</reference>
<dbReference type="AlphaFoldDB" id="A0A0L6UMX5"/>
<dbReference type="VEuPathDB" id="FungiDB:VP01_4733g1"/>
<evidence type="ECO:0000256" key="1">
    <source>
        <dbReference type="SAM" id="MobiDB-lite"/>
    </source>
</evidence>
<evidence type="ECO:0000313" key="3">
    <source>
        <dbReference type="Proteomes" id="UP000037035"/>
    </source>
</evidence>